<accession>A0AA39Q7A2</accession>
<protein>
    <submittedName>
        <fullName evidence="2">Uncharacterized protein</fullName>
    </submittedName>
</protein>
<gene>
    <name evidence="1" type="ORF">EDD18DRAFT_1203423</name>
    <name evidence="2" type="ORF">EDD18DRAFT_1285220</name>
</gene>
<proteinExistence type="predicted"/>
<comment type="caution">
    <text evidence="2">The sequence shown here is derived from an EMBL/GenBank/DDBJ whole genome shotgun (WGS) entry which is preliminary data.</text>
</comment>
<reference evidence="2" key="1">
    <citation type="submission" date="2023-06" db="EMBL/GenBank/DDBJ databases">
        <authorList>
            <consortium name="Lawrence Berkeley National Laboratory"/>
            <person name="Ahrendt S."/>
            <person name="Sahu N."/>
            <person name="Indic B."/>
            <person name="Wong-Bajracharya J."/>
            <person name="Merenyi Z."/>
            <person name="Ke H.-M."/>
            <person name="Monk M."/>
            <person name="Kocsube S."/>
            <person name="Drula E."/>
            <person name="Lipzen A."/>
            <person name="Balint B."/>
            <person name="Henrissat B."/>
            <person name="Andreopoulos B."/>
            <person name="Martin F.M."/>
            <person name="Harder C.B."/>
            <person name="Rigling D."/>
            <person name="Ford K.L."/>
            <person name="Foster G.D."/>
            <person name="Pangilinan J."/>
            <person name="Papanicolaou A."/>
            <person name="Barry K."/>
            <person name="LaButti K."/>
            <person name="Viragh M."/>
            <person name="Koriabine M."/>
            <person name="Yan M."/>
            <person name="Riley R."/>
            <person name="Champramary S."/>
            <person name="Plett K.L."/>
            <person name="Tsai I.J."/>
            <person name="Slot J."/>
            <person name="Sipos G."/>
            <person name="Plett J."/>
            <person name="Nagy L.G."/>
            <person name="Grigoriev I.V."/>
        </authorList>
    </citation>
    <scope>NUCLEOTIDE SEQUENCE</scope>
    <source>
        <strain evidence="2">HWK02</strain>
    </source>
</reference>
<name>A0AA39Q7A2_9AGAR</name>
<evidence type="ECO:0000313" key="3">
    <source>
        <dbReference type="Proteomes" id="UP001175228"/>
    </source>
</evidence>
<evidence type="ECO:0000313" key="2">
    <source>
        <dbReference type="EMBL" id="KAK0497587.1"/>
    </source>
</evidence>
<sequence length="148" mass="15914">MGYKISSDSTLYITDSHMKLMFSTAFFTSALLAVAASASVTPTRRDIFAPPITSPTTGTVWTVKTIQNVTWDTSNPPSPITDRNRSSIRLIKSGGQLPVVLADQFDILLGSIEVEVPWVVEGDDYSLVLFGDSGNRGEPFTIIGGPSS</sequence>
<organism evidence="2 3">
    <name type="scientific">Armillaria luteobubalina</name>
    <dbReference type="NCBI Taxonomy" id="153913"/>
    <lineage>
        <taxon>Eukaryota</taxon>
        <taxon>Fungi</taxon>
        <taxon>Dikarya</taxon>
        <taxon>Basidiomycota</taxon>
        <taxon>Agaricomycotina</taxon>
        <taxon>Agaricomycetes</taxon>
        <taxon>Agaricomycetidae</taxon>
        <taxon>Agaricales</taxon>
        <taxon>Marasmiineae</taxon>
        <taxon>Physalacriaceae</taxon>
        <taxon>Armillaria</taxon>
    </lineage>
</organism>
<evidence type="ECO:0000313" key="1">
    <source>
        <dbReference type="EMBL" id="KAK0481176.1"/>
    </source>
</evidence>
<dbReference type="EMBL" id="JAUEPU010000073">
    <property type="protein sequence ID" value="KAK0481176.1"/>
    <property type="molecule type" value="Genomic_DNA"/>
</dbReference>
<keyword evidence="3" id="KW-1185">Reference proteome</keyword>
<dbReference type="AlphaFoldDB" id="A0AA39Q7A2"/>
<dbReference type="EMBL" id="JAUEPU010000013">
    <property type="protein sequence ID" value="KAK0497587.1"/>
    <property type="molecule type" value="Genomic_DNA"/>
</dbReference>
<dbReference type="Proteomes" id="UP001175228">
    <property type="component" value="Unassembled WGS sequence"/>
</dbReference>